<organism evidence="3 4">
    <name type="scientific">Cyclotella cryptica</name>
    <dbReference type="NCBI Taxonomy" id="29204"/>
    <lineage>
        <taxon>Eukaryota</taxon>
        <taxon>Sar</taxon>
        <taxon>Stramenopiles</taxon>
        <taxon>Ochrophyta</taxon>
        <taxon>Bacillariophyta</taxon>
        <taxon>Coscinodiscophyceae</taxon>
        <taxon>Thalassiosirophycidae</taxon>
        <taxon>Stephanodiscales</taxon>
        <taxon>Stephanodiscaceae</taxon>
        <taxon>Cyclotella</taxon>
    </lineage>
</organism>
<feature type="compositionally biased region" description="Basic and acidic residues" evidence="2">
    <location>
        <begin position="20"/>
        <end position="33"/>
    </location>
</feature>
<evidence type="ECO:0000256" key="1">
    <source>
        <dbReference type="SAM" id="Coils"/>
    </source>
</evidence>
<dbReference type="AlphaFoldDB" id="A0ABD3NUE7"/>
<evidence type="ECO:0000313" key="3">
    <source>
        <dbReference type="EMBL" id="KAL3778964.1"/>
    </source>
</evidence>
<feature type="region of interest" description="Disordered" evidence="2">
    <location>
        <begin position="194"/>
        <end position="224"/>
    </location>
</feature>
<comment type="caution">
    <text evidence="3">The sequence shown here is derived from an EMBL/GenBank/DDBJ whole genome shotgun (WGS) entry which is preliminary data.</text>
</comment>
<feature type="coiled-coil region" evidence="1">
    <location>
        <begin position="103"/>
        <end position="133"/>
    </location>
</feature>
<gene>
    <name evidence="3" type="ORF">HJC23_009729</name>
</gene>
<feature type="compositionally biased region" description="Acidic residues" evidence="2">
    <location>
        <begin position="1"/>
        <end position="19"/>
    </location>
</feature>
<protein>
    <submittedName>
        <fullName evidence="3">Uncharacterized protein</fullName>
    </submittedName>
</protein>
<feature type="compositionally biased region" description="Low complexity" evidence="2">
    <location>
        <begin position="194"/>
        <end position="210"/>
    </location>
</feature>
<evidence type="ECO:0000256" key="2">
    <source>
        <dbReference type="SAM" id="MobiDB-lite"/>
    </source>
</evidence>
<evidence type="ECO:0000313" key="4">
    <source>
        <dbReference type="Proteomes" id="UP001516023"/>
    </source>
</evidence>
<feature type="region of interest" description="Disordered" evidence="2">
    <location>
        <begin position="1"/>
        <end position="41"/>
    </location>
</feature>
<accession>A0ABD3NUE7</accession>
<keyword evidence="4" id="KW-1185">Reference proteome</keyword>
<sequence length="478" mass="53046">MFGDEEVDAEGNEEEPTADDDGKPDGQLEERNAHTKHIAGQYQTTDDKSAFVLKYLGDTLRTTVATSVSEVAALETEIEGILNQPSTEKDELTNRQDTIITKRKVITSRMEQIRRELEELSRQDEQLATEEKEVAVELDRLAHKTDKQIGELKSQLESKAVFVSLDKELRLAVDKLGELKMAWIRSTSNIATSATSASTLSTTTGTFAPSPHSTNQQSEPPLPSLLPSKLTTYLNRARSYFQYEAACVEFLRNRVSSAEAEALDLEREIQVFSNLGMKNNVEKMTHRLMMLKNHVEEDNAVTGALRKDAREMRGDLIRRVEEYYTVMEKRDGDEKDAADNENSYEVLNQEHIAALERISIDLTGIGFYDDEDGGLGGIFSKIPKRVSRVVSPVDASSEHDCGRSSSFIGDIGMLPEMSNGVDNASSKPHAAVAAPVEKVAMPKFSWANNTNALPKKETKSLLEIQKEELSAKKNNGSA</sequence>
<reference evidence="3 4" key="1">
    <citation type="journal article" date="2020" name="G3 (Bethesda)">
        <title>Improved Reference Genome for Cyclotella cryptica CCMP332, a Model for Cell Wall Morphogenesis, Salinity Adaptation, and Lipid Production in Diatoms (Bacillariophyta).</title>
        <authorList>
            <person name="Roberts W.R."/>
            <person name="Downey K.M."/>
            <person name="Ruck E.C."/>
            <person name="Traller J.C."/>
            <person name="Alverson A.J."/>
        </authorList>
    </citation>
    <scope>NUCLEOTIDE SEQUENCE [LARGE SCALE GENOMIC DNA]</scope>
    <source>
        <strain evidence="3 4">CCMP332</strain>
    </source>
</reference>
<feature type="coiled-coil region" evidence="1">
    <location>
        <begin position="248"/>
        <end position="275"/>
    </location>
</feature>
<dbReference type="EMBL" id="JABMIG020000410">
    <property type="protein sequence ID" value="KAL3778964.1"/>
    <property type="molecule type" value="Genomic_DNA"/>
</dbReference>
<dbReference type="Proteomes" id="UP001516023">
    <property type="component" value="Unassembled WGS sequence"/>
</dbReference>
<keyword evidence="1" id="KW-0175">Coiled coil</keyword>
<proteinExistence type="predicted"/>
<name>A0ABD3NUE7_9STRA</name>